<keyword evidence="2" id="KW-1003">Cell membrane</keyword>
<evidence type="ECO:0000256" key="2">
    <source>
        <dbReference type="RuleBase" id="RU003613"/>
    </source>
</evidence>
<dbReference type="Gene3D" id="3.30.1400.10">
    <property type="entry name" value="ZipA, C-terminal FtsZ-binding domain"/>
    <property type="match status" value="1"/>
</dbReference>
<dbReference type="SUPFAM" id="SSF64383">
    <property type="entry name" value="Cell-division protein ZipA, C-terminal domain"/>
    <property type="match status" value="1"/>
</dbReference>
<dbReference type="AlphaFoldDB" id="A0A520MXA6"/>
<keyword evidence="2 3" id="KW-0472">Membrane</keyword>
<dbReference type="Pfam" id="PF04354">
    <property type="entry name" value="ZipA_C"/>
    <property type="match status" value="1"/>
</dbReference>
<sequence length="209" mass="24185">MGTNFEIYLIGLAVLFFLIVVFLFIKKITSNGNLKVKIENITDQSNSENSIEYSENQTTFDFQESKNEIQELIILNLISVDRSQFDMDQMFGFLSNYGAKIKNGFFLFYDDKNSEQFRVLNALKPGTFEDETKTFAIVIVSDLMSVKDPLNCVRQMIEFSLDFSEKFHATLCDQERTPITKQMISHIESKAQDIARIKKLQEHQTVNEN</sequence>
<dbReference type="GO" id="GO:0005886">
    <property type="term" value="C:plasma membrane"/>
    <property type="evidence" value="ECO:0007669"/>
    <property type="project" value="UniProtKB-SubCell"/>
</dbReference>
<reference evidence="5 6" key="1">
    <citation type="submission" date="2019-02" db="EMBL/GenBank/DDBJ databases">
        <title>Prokaryotic population dynamics and viral predation in marine succession experiment using metagenomics: the confinement effect.</title>
        <authorList>
            <person name="Haro-Moreno J.M."/>
            <person name="Rodriguez-Valera F."/>
            <person name="Lopez-Perez M."/>
        </authorList>
    </citation>
    <scope>NUCLEOTIDE SEQUENCE [LARGE SCALE GENOMIC DNA]</scope>
    <source>
        <strain evidence="5">MED-G162</strain>
    </source>
</reference>
<keyword evidence="3" id="KW-1133">Transmembrane helix</keyword>
<accession>A0A520MXA6</accession>
<evidence type="ECO:0000313" key="5">
    <source>
        <dbReference type="EMBL" id="RZO25819.1"/>
    </source>
</evidence>
<feature type="transmembrane region" description="Helical" evidence="3">
    <location>
        <begin position="6"/>
        <end position="25"/>
    </location>
</feature>
<evidence type="ECO:0000256" key="1">
    <source>
        <dbReference type="RuleBase" id="RU003612"/>
    </source>
</evidence>
<comment type="function">
    <text evidence="1">Essential cell division protein that stabilizes the FtsZ protofilaments by cross-linking them and that serves as a cytoplasmic membrane anchor for the Z ring. Also required for the recruitment to the septal ring of downstream cell division proteins.</text>
</comment>
<dbReference type="EMBL" id="SHBH01000025">
    <property type="protein sequence ID" value="RZO25819.1"/>
    <property type="molecule type" value="Genomic_DNA"/>
</dbReference>
<dbReference type="InterPro" id="IPR007449">
    <property type="entry name" value="ZipA_FtsZ-bd_C"/>
</dbReference>
<name>A0A520MXA6_9GAMM</name>
<keyword evidence="2" id="KW-0997">Cell inner membrane</keyword>
<comment type="caution">
    <text evidence="5">The sequence shown here is derived from an EMBL/GenBank/DDBJ whole genome shotgun (WGS) entry which is preliminary data.</text>
</comment>
<organism evidence="5 6">
    <name type="scientific">SAR86 cluster bacterium</name>
    <dbReference type="NCBI Taxonomy" id="2030880"/>
    <lineage>
        <taxon>Bacteria</taxon>
        <taxon>Pseudomonadati</taxon>
        <taxon>Pseudomonadota</taxon>
        <taxon>Gammaproteobacteria</taxon>
        <taxon>SAR86 cluster</taxon>
    </lineage>
</organism>
<proteinExistence type="inferred from homology"/>
<comment type="subcellular location">
    <subcellularLocation>
        <location evidence="2">Cell inner membrane</location>
        <topology evidence="2">Single-pass type I membrane protein</topology>
    </subcellularLocation>
</comment>
<dbReference type="Proteomes" id="UP000319384">
    <property type="component" value="Unassembled WGS sequence"/>
</dbReference>
<keyword evidence="1" id="KW-0131">Cell cycle</keyword>
<evidence type="ECO:0000256" key="3">
    <source>
        <dbReference type="SAM" id="Phobius"/>
    </source>
</evidence>
<protein>
    <recommendedName>
        <fullName evidence="1">Cell division protein ZipA</fullName>
    </recommendedName>
</protein>
<keyword evidence="2 3" id="KW-0812">Transmembrane</keyword>
<dbReference type="InterPro" id="IPR036765">
    <property type="entry name" value="ZipA_FtsZ-bd_C_sf"/>
</dbReference>
<evidence type="ECO:0000259" key="4">
    <source>
        <dbReference type="Pfam" id="PF04354"/>
    </source>
</evidence>
<gene>
    <name evidence="5" type="ORF">EVA95_03025</name>
</gene>
<dbReference type="GO" id="GO:0090529">
    <property type="term" value="P:cell septum assembly"/>
    <property type="evidence" value="ECO:0007669"/>
    <property type="project" value="InterPro"/>
</dbReference>
<evidence type="ECO:0000313" key="6">
    <source>
        <dbReference type="Proteomes" id="UP000319384"/>
    </source>
</evidence>
<feature type="domain" description="ZipA C-terminal FtsZ-binding" evidence="4">
    <location>
        <begin position="72"/>
        <end position="189"/>
    </location>
</feature>
<keyword evidence="1 5" id="KW-0132">Cell division</keyword>
<comment type="similarity">
    <text evidence="1">Belongs to the ZipA family.</text>
</comment>